<dbReference type="AlphaFoldDB" id="A0A3N5A5F1"/>
<feature type="compositionally biased region" description="Low complexity" evidence="1">
    <location>
        <begin position="343"/>
        <end position="363"/>
    </location>
</feature>
<feature type="transmembrane region" description="Helical" evidence="2">
    <location>
        <begin position="100"/>
        <end position="122"/>
    </location>
</feature>
<feature type="transmembrane region" description="Helical" evidence="2">
    <location>
        <begin position="259"/>
        <end position="277"/>
    </location>
</feature>
<proteinExistence type="predicted"/>
<evidence type="ECO:0008006" key="5">
    <source>
        <dbReference type="Google" id="ProtNLM"/>
    </source>
</evidence>
<organism evidence="3 4">
    <name type="scientific">Georgenia muralis</name>
    <dbReference type="NCBI Taxonomy" id="154117"/>
    <lineage>
        <taxon>Bacteria</taxon>
        <taxon>Bacillati</taxon>
        <taxon>Actinomycetota</taxon>
        <taxon>Actinomycetes</taxon>
        <taxon>Micrococcales</taxon>
        <taxon>Bogoriellaceae</taxon>
        <taxon>Georgenia</taxon>
    </lineage>
</organism>
<dbReference type="Proteomes" id="UP000280726">
    <property type="component" value="Unassembled WGS sequence"/>
</dbReference>
<feature type="transmembrane region" description="Helical" evidence="2">
    <location>
        <begin position="68"/>
        <end position="88"/>
    </location>
</feature>
<gene>
    <name evidence="3" type="ORF">EDD32_3128</name>
</gene>
<keyword evidence="2" id="KW-1133">Transmembrane helix</keyword>
<feature type="transmembrane region" description="Helical" evidence="2">
    <location>
        <begin position="192"/>
        <end position="210"/>
    </location>
</feature>
<keyword evidence="4" id="KW-1185">Reference proteome</keyword>
<feature type="transmembrane region" description="Helical" evidence="2">
    <location>
        <begin position="222"/>
        <end position="247"/>
    </location>
</feature>
<evidence type="ECO:0000313" key="4">
    <source>
        <dbReference type="Proteomes" id="UP000280726"/>
    </source>
</evidence>
<dbReference type="EMBL" id="RKRA01000001">
    <property type="protein sequence ID" value="RPF28595.1"/>
    <property type="molecule type" value="Genomic_DNA"/>
</dbReference>
<evidence type="ECO:0000256" key="1">
    <source>
        <dbReference type="SAM" id="MobiDB-lite"/>
    </source>
</evidence>
<comment type="caution">
    <text evidence="3">The sequence shown here is derived from an EMBL/GenBank/DDBJ whole genome shotgun (WGS) entry which is preliminary data.</text>
</comment>
<feature type="region of interest" description="Disordered" evidence="1">
    <location>
        <begin position="294"/>
        <end position="372"/>
    </location>
</feature>
<protein>
    <recommendedName>
        <fullName evidence="5">TrbL/VirB6 plasmid conjugal transfer protein</fullName>
    </recommendedName>
</protein>
<name>A0A3N5A5F1_9MICO</name>
<sequence>MGVCDLPGLGAVCSTVGGGAAAVLSPFQWLADATVAAAAWTIAAMWATFETTTFVDITTGHFTKVYNIIFGLAVFVMLVFFLVQLLGATIRREPAALSRAVVGLGKGILGSFVALGLLATALEITDRLCLGLMTAAGTTVEEMGGRMTALTAGLALSGAGGPVMPVLVVIALAGLMIAASFIVWISLLVRKALLLVAVVLAPIAFAGATWDATRGWATRWGAFVLALIASKLVVVVVFLLATAQVAAPISADLQSFADPMAGIVLMMVAGFAPYLTYKFIAFMGVDTHHAMAAEQESKHALDRPTPVPHRVPPRRAPSPLLDEQPAPNGRAGSTPGSPGGSSPGSLPGATARAAGAPARPSGAAAGGTGGVAVGVGGVAAAAAILTEAVKAGPKAGRSVADHAAQHDAQARGERS</sequence>
<accession>A0A3N5A5F1</accession>
<keyword evidence="2" id="KW-0812">Transmembrane</keyword>
<feature type="region of interest" description="Disordered" evidence="1">
    <location>
        <begin position="391"/>
        <end position="415"/>
    </location>
</feature>
<reference evidence="3 4" key="1">
    <citation type="submission" date="2018-11" db="EMBL/GenBank/DDBJ databases">
        <title>Sequencing the genomes of 1000 actinobacteria strains.</title>
        <authorList>
            <person name="Klenk H.-P."/>
        </authorList>
    </citation>
    <scope>NUCLEOTIDE SEQUENCE [LARGE SCALE GENOMIC DNA]</scope>
    <source>
        <strain evidence="3 4">DSM 14418</strain>
    </source>
</reference>
<evidence type="ECO:0000256" key="2">
    <source>
        <dbReference type="SAM" id="Phobius"/>
    </source>
</evidence>
<feature type="compositionally biased region" description="Basic and acidic residues" evidence="1">
    <location>
        <begin position="399"/>
        <end position="415"/>
    </location>
</feature>
<evidence type="ECO:0000313" key="3">
    <source>
        <dbReference type="EMBL" id="RPF28595.1"/>
    </source>
</evidence>
<feature type="compositionally biased region" description="Pro residues" evidence="1">
    <location>
        <begin position="305"/>
        <end position="316"/>
    </location>
</feature>
<feature type="transmembrane region" description="Helical" evidence="2">
    <location>
        <begin position="6"/>
        <end position="24"/>
    </location>
</feature>
<keyword evidence="2" id="KW-0472">Membrane</keyword>
<feature type="transmembrane region" description="Helical" evidence="2">
    <location>
        <begin position="163"/>
        <end position="185"/>
    </location>
</feature>